<dbReference type="AlphaFoldDB" id="A0A9P0D680"/>
<evidence type="ECO:0000313" key="9">
    <source>
        <dbReference type="Proteomes" id="UP001153636"/>
    </source>
</evidence>
<dbReference type="GO" id="GO:1990904">
    <property type="term" value="C:ribonucleoprotein complex"/>
    <property type="evidence" value="ECO:0007669"/>
    <property type="project" value="UniProtKB-KW"/>
</dbReference>
<evidence type="ECO:0000256" key="3">
    <source>
        <dbReference type="ARBA" id="ARBA00022980"/>
    </source>
</evidence>
<dbReference type="PANTHER" id="PTHR10746:SF6">
    <property type="entry name" value="LARGE RIBOSOMAL SUBUNIT PROTEIN UL4M"/>
    <property type="match status" value="1"/>
</dbReference>
<keyword evidence="4" id="KW-0496">Mitochondrion</keyword>
<organism evidence="8 9">
    <name type="scientific">Psylliodes chrysocephalus</name>
    <dbReference type="NCBI Taxonomy" id="3402493"/>
    <lineage>
        <taxon>Eukaryota</taxon>
        <taxon>Metazoa</taxon>
        <taxon>Ecdysozoa</taxon>
        <taxon>Arthropoda</taxon>
        <taxon>Hexapoda</taxon>
        <taxon>Insecta</taxon>
        <taxon>Pterygota</taxon>
        <taxon>Neoptera</taxon>
        <taxon>Endopterygota</taxon>
        <taxon>Coleoptera</taxon>
        <taxon>Polyphaga</taxon>
        <taxon>Cucujiformia</taxon>
        <taxon>Chrysomeloidea</taxon>
        <taxon>Chrysomelidae</taxon>
        <taxon>Galerucinae</taxon>
        <taxon>Alticini</taxon>
        <taxon>Psylliodes</taxon>
    </lineage>
</organism>
<dbReference type="GO" id="GO:0005743">
    <property type="term" value="C:mitochondrial inner membrane"/>
    <property type="evidence" value="ECO:0007669"/>
    <property type="project" value="UniProtKB-ARBA"/>
</dbReference>
<evidence type="ECO:0000256" key="1">
    <source>
        <dbReference type="ARBA" id="ARBA00004173"/>
    </source>
</evidence>
<keyword evidence="5" id="KW-0687">Ribonucleoprotein</keyword>
<evidence type="ECO:0000256" key="5">
    <source>
        <dbReference type="ARBA" id="ARBA00023274"/>
    </source>
</evidence>
<reference evidence="8" key="1">
    <citation type="submission" date="2022-01" db="EMBL/GenBank/DDBJ databases">
        <authorList>
            <person name="King R."/>
        </authorList>
    </citation>
    <scope>NUCLEOTIDE SEQUENCE</scope>
</reference>
<sequence length="281" mass="31981">MLANITAKLRNCTCTARKYATSALSTTDNSTSTSIEPRTLTFPPKYQEPRQIWLESLDSIDQSKLGLLEIHPSVFAARPRIDVIHQNVSWQKMYRYVSYAHTKSRFEVRGGGRKPWPQKGLGRARHGSIRSPLWRGGGVIHGPKSPTPHFYMLPFYSRLLGLTSALSVKFAQDDLHIVDSLELPTEEKSYVEELVKERLWGPSVLFVDVNDVFPRSITIATDEIKHINIMPAYGLNVYSMMKHDTLVLTRAALDHIESKILEHLHKNDTRAVMAKFKVDQQ</sequence>
<dbReference type="Proteomes" id="UP001153636">
    <property type="component" value="Chromosome 6"/>
</dbReference>
<dbReference type="Pfam" id="PF00573">
    <property type="entry name" value="Ribosomal_L4"/>
    <property type="match status" value="1"/>
</dbReference>
<dbReference type="GO" id="GO:0005840">
    <property type="term" value="C:ribosome"/>
    <property type="evidence" value="ECO:0007669"/>
    <property type="project" value="UniProtKB-KW"/>
</dbReference>
<evidence type="ECO:0000256" key="4">
    <source>
        <dbReference type="ARBA" id="ARBA00023128"/>
    </source>
</evidence>
<dbReference type="NCBIfam" id="TIGR03953">
    <property type="entry name" value="rplD_bact"/>
    <property type="match status" value="1"/>
</dbReference>
<dbReference type="PANTHER" id="PTHR10746">
    <property type="entry name" value="50S RIBOSOMAL PROTEIN L4"/>
    <property type="match status" value="1"/>
</dbReference>
<gene>
    <name evidence="8" type="ORF">PSYICH_LOCUS12692</name>
</gene>
<dbReference type="FunFam" id="3.40.1370.10:FF:000005">
    <property type="entry name" value="39S ribosomal protein L4, mitochondrial"/>
    <property type="match status" value="1"/>
</dbReference>
<keyword evidence="3" id="KW-0689">Ribosomal protein</keyword>
<evidence type="ECO:0000256" key="6">
    <source>
        <dbReference type="ARBA" id="ARBA00040565"/>
    </source>
</evidence>
<name>A0A9P0D680_9CUCU</name>
<keyword evidence="9" id="KW-1185">Reference proteome</keyword>
<evidence type="ECO:0000313" key="8">
    <source>
        <dbReference type="EMBL" id="CAH1112734.1"/>
    </source>
</evidence>
<protein>
    <recommendedName>
        <fullName evidence="6">Large ribosomal subunit protein uL4m</fullName>
    </recommendedName>
    <alternativeName>
        <fullName evidence="7">39S ribosomal protein L4, mitochondrial</fullName>
    </alternativeName>
</protein>
<evidence type="ECO:0000256" key="2">
    <source>
        <dbReference type="ARBA" id="ARBA00010528"/>
    </source>
</evidence>
<dbReference type="SUPFAM" id="SSF52166">
    <property type="entry name" value="Ribosomal protein L4"/>
    <property type="match status" value="1"/>
</dbReference>
<dbReference type="InterPro" id="IPR023574">
    <property type="entry name" value="Ribosomal_uL4_dom_sf"/>
</dbReference>
<comment type="subcellular location">
    <subcellularLocation>
        <location evidence="1">Mitochondrion</location>
    </subcellularLocation>
</comment>
<dbReference type="OrthoDB" id="275876at2759"/>
<dbReference type="EMBL" id="OV651818">
    <property type="protein sequence ID" value="CAH1112734.1"/>
    <property type="molecule type" value="Genomic_DNA"/>
</dbReference>
<accession>A0A9P0D680</accession>
<dbReference type="GO" id="GO:0003735">
    <property type="term" value="F:structural constituent of ribosome"/>
    <property type="evidence" value="ECO:0007669"/>
    <property type="project" value="InterPro"/>
</dbReference>
<dbReference type="GO" id="GO:0006412">
    <property type="term" value="P:translation"/>
    <property type="evidence" value="ECO:0007669"/>
    <property type="project" value="InterPro"/>
</dbReference>
<dbReference type="InterPro" id="IPR013005">
    <property type="entry name" value="Ribosomal_uL4-like"/>
</dbReference>
<dbReference type="InterPro" id="IPR002136">
    <property type="entry name" value="Ribosomal_uL4"/>
</dbReference>
<dbReference type="Gene3D" id="3.40.1370.10">
    <property type="match status" value="1"/>
</dbReference>
<comment type="similarity">
    <text evidence="2">Belongs to the universal ribosomal protein uL4 family.</text>
</comment>
<proteinExistence type="inferred from homology"/>
<evidence type="ECO:0000256" key="7">
    <source>
        <dbReference type="ARBA" id="ARBA00082711"/>
    </source>
</evidence>